<keyword evidence="17" id="KW-0464">Manganese</keyword>
<evidence type="ECO:0000256" key="2">
    <source>
        <dbReference type="ARBA" id="ARBA00004606"/>
    </source>
</evidence>
<dbReference type="GO" id="GO:0000166">
    <property type="term" value="F:nucleotide binding"/>
    <property type="evidence" value="ECO:0007669"/>
    <property type="project" value="UniProtKB-KW"/>
</dbReference>
<evidence type="ECO:0000256" key="17">
    <source>
        <dbReference type="ARBA" id="ARBA00023211"/>
    </source>
</evidence>
<proteinExistence type="inferred from homology"/>
<gene>
    <name evidence="26" type="primary">Dmoj\GI17446</name>
    <name evidence="26" type="ORF">Dmoj_GI17446</name>
</gene>
<keyword evidence="15" id="KW-1015">Disulfide bond</keyword>
<evidence type="ECO:0000256" key="21">
    <source>
        <dbReference type="ARBA" id="ARBA00043065"/>
    </source>
</evidence>
<keyword evidence="14 24" id="KW-0472">Membrane</keyword>
<evidence type="ECO:0000256" key="18">
    <source>
        <dbReference type="ARBA" id="ARBA00040898"/>
    </source>
</evidence>
<evidence type="ECO:0000256" key="7">
    <source>
        <dbReference type="ARBA" id="ARBA00022676"/>
    </source>
</evidence>
<evidence type="ECO:0000256" key="13">
    <source>
        <dbReference type="ARBA" id="ARBA00022989"/>
    </source>
</evidence>
<evidence type="ECO:0000256" key="24">
    <source>
        <dbReference type="SAM" id="Phobius"/>
    </source>
</evidence>
<evidence type="ECO:0000256" key="16">
    <source>
        <dbReference type="ARBA" id="ARBA00023180"/>
    </source>
</evidence>
<dbReference type="SMR" id="B4KFA2"/>
<dbReference type="GO" id="GO:0016263">
    <property type="term" value="F:glycoprotein-N-acetylgalactosamine 3-beta-galactosyltransferase activity"/>
    <property type="evidence" value="ECO:0007669"/>
    <property type="project" value="UniProtKB-EC"/>
</dbReference>
<comment type="subcellular location">
    <subcellularLocation>
        <location evidence="2">Membrane</location>
        <topology evidence="2">Single-pass type II membrane protein</topology>
    </subcellularLocation>
</comment>
<evidence type="ECO:0000256" key="23">
    <source>
        <dbReference type="SAM" id="MobiDB-lite"/>
    </source>
</evidence>
<organism evidence="26 27">
    <name type="scientific">Drosophila mojavensis</name>
    <name type="common">Fruit fly</name>
    <dbReference type="NCBI Taxonomy" id="7230"/>
    <lineage>
        <taxon>Eukaryota</taxon>
        <taxon>Metazoa</taxon>
        <taxon>Ecdysozoa</taxon>
        <taxon>Arthropoda</taxon>
        <taxon>Hexapoda</taxon>
        <taxon>Insecta</taxon>
        <taxon>Pterygota</taxon>
        <taxon>Neoptera</taxon>
        <taxon>Endopterygota</taxon>
        <taxon>Diptera</taxon>
        <taxon>Brachycera</taxon>
        <taxon>Muscomorpha</taxon>
        <taxon>Ephydroidea</taxon>
        <taxon>Drosophilidae</taxon>
        <taxon>Drosophila</taxon>
    </lineage>
</organism>
<dbReference type="GO" id="GO:0030145">
    <property type="term" value="F:manganese ion binding"/>
    <property type="evidence" value="ECO:0007669"/>
    <property type="project" value="UniProtKB-ARBA"/>
</dbReference>
<evidence type="ECO:0000256" key="5">
    <source>
        <dbReference type="ARBA" id="ARBA00011748"/>
    </source>
</evidence>
<feature type="transmembrane region" description="Helical" evidence="24">
    <location>
        <begin position="12"/>
        <end position="31"/>
    </location>
</feature>
<keyword evidence="16" id="KW-0325">Glycoprotein</keyword>
<dbReference type="Proteomes" id="UP000009192">
    <property type="component" value="Unassembled WGS sequence"/>
</dbReference>
<keyword evidence="27" id="KW-1185">Reference proteome</keyword>
<keyword evidence="7 26" id="KW-0328">Glycosyltransferase</keyword>
<keyword evidence="10" id="KW-0479">Metal-binding</keyword>
<keyword evidence="11" id="KW-0547">Nucleotide-binding</keyword>
<evidence type="ECO:0000256" key="12">
    <source>
        <dbReference type="ARBA" id="ARBA00022968"/>
    </source>
</evidence>
<feature type="compositionally biased region" description="Polar residues" evidence="23">
    <location>
        <begin position="374"/>
        <end position="383"/>
    </location>
</feature>
<reference evidence="26 27" key="1">
    <citation type="journal article" date="2007" name="Nature">
        <title>Evolution of genes and genomes on the Drosophila phylogeny.</title>
        <authorList>
            <consortium name="Drosophila 12 Genomes Consortium"/>
            <person name="Clark A.G."/>
            <person name="Eisen M.B."/>
            <person name="Smith D.R."/>
            <person name="Bergman C.M."/>
            <person name="Oliver B."/>
            <person name="Markow T.A."/>
            <person name="Kaufman T.C."/>
            <person name="Kellis M."/>
            <person name="Gelbart W."/>
            <person name="Iyer V.N."/>
            <person name="Pollard D.A."/>
            <person name="Sackton T.B."/>
            <person name="Larracuente A.M."/>
            <person name="Singh N.D."/>
            <person name="Abad J.P."/>
            <person name="Abt D.N."/>
            <person name="Adryan B."/>
            <person name="Aguade M."/>
            <person name="Akashi H."/>
            <person name="Anderson W.W."/>
            <person name="Aquadro C.F."/>
            <person name="Ardell D.H."/>
            <person name="Arguello R."/>
            <person name="Artieri C.G."/>
            <person name="Barbash D.A."/>
            <person name="Barker D."/>
            <person name="Barsanti P."/>
            <person name="Batterham P."/>
            <person name="Batzoglou S."/>
            <person name="Begun D."/>
            <person name="Bhutkar A."/>
            <person name="Blanco E."/>
            <person name="Bosak S.A."/>
            <person name="Bradley R.K."/>
            <person name="Brand A.D."/>
            <person name="Brent M.R."/>
            <person name="Brooks A.N."/>
            <person name="Brown R.H."/>
            <person name="Butlin R.K."/>
            <person name="Caggese C."/>
            <person name="Calvi B.R."/>
            <person name="Bernardo de Carvalho A."/>
            <person name="Caspi A."/>
            <person name="Castrezana S."/>
            <person name="Celniker S.E."/>
            <person name="Chang J.L."/>
            <person name="Chapple C."/>
            <person name="Chatterji S."/>
            <person name="Chinwalla A."/>
            <person name="Civetta A."/>
            <person name="Clifton S.W."/>
            <person name="Comeron J.M."/>
            <person name="Costello J.C."/>
            <person name="Coyne J.A."/>
            <person name="Daub J."/>
            <person name="David R.G."/>
            <person name="Delcher A.L."/>
            <person name="Delehaunty K."/>
            <person name="Do C.B."/>
            <person name="Ebling H."/>
            <person name="Edwards K."/>
            <person name="Eickbush T."/>
            <person name="Evans J.D."/>
            <person name="Filipski A."/>
            <person name="Findeiss S."/>
            <person name="Freyhult E."/>
            <person name="Fulton L."/>
            <person name="Fulton R."/>
            <person name="Garcia A.C."/>
            <person name="Gardiner A."/>
            <person name="Garfield D.A."/>
            <person name="Garvin B.E."/>
            <person name="Gibson G."/>
            <person name="Gilbert D."/>
            <person name="Gnerre S."/>
            <person name="Godfrey J."/>
            <person name="Good R."/>
            <person name="Gotea V."/>
            <person name="Gravely B."/>
            <person name="Greenberg A.J."/>
            <person name="Griffiths-Jones S."/>
            <person name="Gross S."/>
            <person name="Guigo R."/>
            <person name="Gustafson E.A."/>
            <person name="Haerty W."/>
            <person name="Hahn M.W."/>
            <person name="Halligan D.L."/>
            <person name="Halpern A.L."/>
            <person name="Halter G.M."/>
            <person name="Han M.V."/>
            <person name="Heger A."/>
            <person name="Hillier L."/>
            <person name="Hinrichs A.S."/>
            <person name="Holmes I."/>
            <person name="Hoskins R.A."/>
            <person name="Hubisz M.J."/>
            <person name="Hultmark D."/>
            <person name="Huntley M.A."/>
            <person name="Jaffe D.B."/>
            <person name="Jagadeeshan S."/>
            <person name="Jeck W.R."/>
            <person name="Johnson J."/>
            <person name="Jones C.D."/>
            <person name="Jordan W.C."/>
            <person name="Karpen G.H."/>
            <person name="Kataoka E."/>
            <person name="Keightley P.D."/>
            <person name="Kheradpour P."/>
            <person name="Kirkness E.F."/>
            <person name="Koerich L.B."/>
            <person name="Kristiansen K."/>
            <person name="Kudrna D."/>
            <person name="Kulathinal R.J."/>
            <person name="Kumar S."/>
            <person name="Kwok R."/>
            <person name="Lander E."/>
            <person name="Langley C.H."/>
            <person name="Lapoint R."/>
            <person name="Lazzaro B.P."/>
            <person name="Lee S.J."/>
            <person name="Levesque L."/>
            <person name="Li R."/>
            <person name="Lin C.F."/>
            <person name="Lin M.F."/>
            <person name="Lindblad-Toh K."/>
            <person name="Llopart A."/>
            <person name="Long M."/>
            <person name="Low L."/>
            <person name="Lozovsky E."/>
            <person name="Lu J."/>
            <person name="Luo M."/>
            <person name="Machado C.A."/>
            <person name="Makalowski W."/>
            <person name="Marzo M."/>
            <person name="Matsuda M."/>
            <person name="Matzkin L."/>
            <person name="McAllister B."/>
            <person name="McBride C.S."/>
            <person name="McKernan B."/>
            <person name="McKernan K."/>
            <person name="Mendez-Lago M."/>
            <person name="Minx P."/>
            <person name="Mollenhauer M.U."/>
            <person name="Montooth K."/>
            <person name="Mount S.M."/>
            <person name="Mu X."/>
            <person name="Myers E."/>
            <person name="Negre B."/>
            <person name="Newfeld S."/>
            <person name="Nielsen R."/>
            <person name="Noor M.A."/>
            <person name="O'Grady P."/>
            <person name="Pachter L."/>
            <person name="Papaceit M."/>
            <person name="Parisi M.J."/>
            <person name="Parisi M."/>
            <person name="Parts L."/>
            <person name="Pedersen J.S."/>
            <person name="Pesole G."/>
            <person name="Phillippy A.M."/>
            <person name="Ponting C.P."/>
            <person name="Pop M."/>
            <person name="Porcelli D."/>
            <person name="Powell J.R."/>
            <person name="Prohaska S."/>
            <person name="Pruitt K."/>
            <person name="Puig M."/>
            <person name="Quesneville H."/>
            <person name="Ram K.R."/>
            <person name="Rand D."/>
            <person name="Rasmussen M.D."/>
            <person name="Reed L.K."/>
            <person name="Reenan R."/>
            <person name="Reily A."/>
            <person name="Remington K.A."/>
            <person name="Rieger T.T."/>
            <person name="Ritchie M.G."/>
            <person name="Robin C."/>
            <person name="Rogers Y.H."/>
            <person name="Rohde C."/>
            <person name="Rozas J."/>
            <person name="Rubenfield M.J."/>
            <person name="Ruiz A."/>
            <person name="Russo S."/>
            <person name="Salzberg S.L."/>
            <person name="Sanchez-Gracia A."/>
            <person name="Saranga D.J."/>
            <person name="Sato H."/>
            <person name="Schaeffer S.W."/>
            <person name="Schatz M.C."/>
            <person name="Schlenke T."/>
            <person name="Schwartz R."/>
            <person name="Segarra C."/>
            <person name="Singh R.S."/>
            <person name="Sirot L."/>
            <person name="Sirota M."/>
            <person name="Sisneros N.B."/>
            <person name="Smith C.D."/>
            <person name="Smith T.F."/>
            <person name="Spieth J."/>
            <person name="Stage D.E."/>
            <person name="Stark A."/>
            <person name="Stephan W."/>
            <person name="Strausberg R.L."/>
            <person name="Strempel S."/>
            <person name="Sturgill D."/>
            <person name="Sutton G."/>
            <person name="Sutton G.G."/>
            <person name="Tao W."/>
            <person name="Teichmann S."/>
            <person name="Tobari Y.N."/>
            <person name="Tomimura Y."/>
            <person name="Tsolas J.M."/>
            <person name="Valente V.L."/>
            <person name="Venter E."/>
            <person name="Venter J.C."/>
            <person name="Vicario S."/>
            <person name="Vieira F.G."/>
            <person name="Vilella A.J."/>
            <person name="Villasante A."/>
            <person name="Walenz B."/>
            <person name="Wang J."/>
            <person name="Wasserman M."/>
            <person name="Watts T."/>
            <person name="Wilson D."/>
            <person name="Wilson R.K."/>
            <person name="Wing R.A."/>
            <person name="Wolfner M.F."/>
            <person name="Wong A."/>
            <person name="Wong G.K."/>
            <person name="Wu C.I."/>
            <person name="Wu G."/>
            <person name="Yamamoto D."/>
            <person name="Yang H.P."/>
            <person name="Yang S.P."/>
            <person name="Yorke J.A."/>
            <person name="Yoshida K."/>
            <person name="Zdobnov E."/>
            <person name="Zhang P."/>
            <person name="Zhang Y."/>
            <person name="Zimin A.V."/>
            <person name="Baldwin J."/>
            <person name="Abdouelleil A."/>
            <person name="Abdulkadir J."/>
            <person name="Abebe A."/>
            <person name="Abera B."/>
            <person name="Abreu J."/>
            <person name="Acer S.C."/>
            <person name="Aftuck L."/>
            <person name="Alexander A."/>
            <person name="An P."/>
            <person name="Anderson E."/>
            <person name="Anderson S."/>
            <person name="Arachi H."/>
            <person name="Azer M."/>
            <person name="Bachantsang P."/>
            <person name="Barry A."/>
            <person name="Bayul T."/>
            <person name="Berlin A."/>
            <person name="Bessette D."/>
            <person name="Bloom T."/>
            <person name="Blye J."/>
            <person name="Boguslavskiy L."/>
            <person name="Bonnet C."/>
            <person name="Boukhgalter B."/>
            <person name="Bourzgui I."/>
            <person name="Brown A."/>
            <person name="Cahill P."/>
            <person name="Channer S."/>
            <person name="Cheshatsang Y."/>
            <person name="Chuda L."/>
            <person name="Citroen M."/>
            <person name="Collymore A."/>
            <person name="Cooke P."/>
            <person name="Costello M."/>
            <person name="D'Aco K."/>
            <person name="Daza R."/>
            <person name="De Haan G."/>
            <person name="DeGray S."/>
            <person name="DeMaso C."/>
            <person name="Dhargay N."/>
            <person name="Dooley K."/>
            <person name="Dooley E."/>
            <person name="Doricent M."/>
            <person name="Dorje P."/>
            <person name="Dorjee K."/>
            <person name="Dupes A."/>
            <person name="Elong R."/>
            <person name="Falk J."/>
            <person name="Farina A."/>
            <person name="Faro S."/>
            <person name="Ferguson D."/>
            <person name="Fisher S."/>
            <person name="Foley C.D."/>
            <person name="Franke A."/>
            <person name="Friedrich D."/>
            <person name="Gadbois L."/>
            <person name="Gearin G."/>
            <person name="Gearin C.R."/>
            <person name="Giannoukos G."/>
            <person name="Goode T."/>
            <person name="Graham J."/>
            <person name="Grandbois E."/>
            <person name="Grewal S."/>
            <person name="Gyaltsen K."/>
            <person name="Hafez N."/>
            <person name="Hagos B."/>
            <person name="Hall J."/>
            <person name="Henson C."/>
            <person name="Hollinger A."/>
            <person name="Honan T."/>
            <person name="Huard M.D."/>
            <person name="Hughes L."/>
            <person name="Hurhula B."/>
            <person name="Husby M.E."/>
            <person name="Kamat A."/>
            <person name="Kanga B."/>
            <person name="Kashin S."/>
            <person name="Khazanovich D."/>
            <person name="Kisner P."/>
            <person name="Lance K."/>
            <person name="Lara M."/>
            <person name="Lee W."/>
            <person name="Lennon N."/>
            <person name="Letendre F."/>
            <person name="LeVine R."/>
            <person name="Lipovsky A."/>
            <person name="Liu X."/>
            <person name="Liu J."/>
            <person name="Liu S."/>
            <person name="Lokyitsang T."/>
            <person name="Lokyitsang Y."/>
            <person name="Lubonja R."/>
            <person name="Lui A."/>
            <person name="MacDonald P."/>
            <person name="Magnisalis V."/>
            <person name="Maru K."/>
            <person name="Matthews C."/>
            <person name="McCusker W."/>
            <person name="McDonough S."/>
            <person name="Mehta T."/>
            <person name="Meldrim J."/>
            <person name="Meneus L."/>
            <person name="Mihai O."/>
            <person name="Mihalev A."/>
            <person name="Mihova T."/>
            <person name="Mittelman R."/>
            <person name="Mlenga V."/>
            <person name="Montmayeur A."/>
            <person name="Mulrain L."/>
            <person name="Navidi A."/>
            <person name="Naylor J."/>
            <person name="Negash T."/>
            <person name="Nguyen T."/>
            <person name="Nguyen N."/>
            <person name="Nicol R."/>
            <person name="Norbu C."/>
            <person name="Norbu N."/>
            <person name="Novod N."/>
            <person name="O'Neill B."/>
            <person name="Osman S."/>
            <person name="Markiewicz E."/>
            <person name="Oyono O.L."/>
            <person name="Patti C."/>
            <person name="Phunkhang P."/>
            <person name="Pierre F."/>
            <person name="Priest M."/>
            <person name="Raghuraman S."/>
            <person name="Rege F."/>
            <person name="Reyes R."/>
            <person name="Rise C."/>
            <person name="Rogov P."/>
            <person name="Ross K."/>
            <person name="Ryan E."/>
            <person name="Settipalli S."/>
            <person name="Shea T."/>
            <person name="Sherpa N."/>
            <person name="Shi L."/>
            <person name="Shih D."/>
            <person name="Sparrow T."/>
            <person name="Spaulding J."/>
            <person name="Stalker J."/>
            <person name="Stange-Thomann N."/>
            <person name="Stavropoulos S."/>
            <person name="Stone C."/>
            <person name="Strader C."/>
            <person name="Tesfaye S."/>
            <person name="Thomson T."/>
            <person name="Thoulutsang Y."/>
            <person name="Thoulutsang D."/>
            <person name="Topham K."/>
            <person name="Topping I."/>
            <person name="Tsamla T."/>
            <person name="Vassiliev H."/>
            <person name="Vo A."/>
            <person name="Wangchuk T."/>
            <person name="Wangdi T."/>
            <person name="Weiand M."/>
            <person name="Wilkinson J."/>
            <person name="Wilson A."/>
            <person name="Yadav S."/>
            <person name="Young G."/>
            <person name="Yu Q."/>
            <person name="Zembek L."/>
            <person name="Zhong D."/>
            <person name="Zimmer A."/>
            <person name="Zwirko Z."/>
            <person name="Jaffe D.B."/>
            <person name="Alvarez P."/>
            <person name="Brockman W."/>
            <person name="Butler J."/>
            <person name="Chin C."/>
            <person name="Gnerre S."/>
            <person name="Grabherr M."/>
            <person name="Kleber M."/>
            <person name="Mauceli E."/>
            <person name="MacCallum I."/>
        </authorList>
    </citation>
    <scope>NUCLEOTIDE SEQUENCE [LARGE SCALE GENOMIC DNA]</scope>
    <source>
        <strain evidence="27">Tucson 15081-1352.22</strain>
    </source>
</reference>
<comment type="subunit">
    <text evidence="5">Homodimer; disulfide-linked.</text>
</comment>
<comment type="pathway">
    <text evidence="3">Protein modification; protein glycosylation.</text>
</comment>
<evidence type="ECO:0000256" key="11">
    <source>
        <dbReference type="ARBA" id="ARBA00022741"/>
    </source>
</evidence>
<keyword evidence="13 24" id="KW-1133">Transmembrane helix</keyword>
<evidence type="ECO:0000256" key="4">
    <source>
        <dbReference type="ARBA" id="ARBA00006462"/>
    </source>
</evidence>
<evidence type="ECO:0000256" key="22">
    <source>
        <dbReference type="ARBA" id="ARBA00059245"/>
    </source>
</evidence>
<comment type="cofactor">
    <cofactor evidence="1">
        <name>Mn(2+)</name>
        <dbReference type="ChEBI" id="CHEBI:29035"/>
    </cofactor>
</comment>
<evidence type="ECO:0000256" key="3">
    <source>
        <dbReference type="ARBA" id="ARBA00004922"/>
    </source>
</evidence>
<name>B4KFA2_DROMO</name>
<feature type="region of interest" description="Disordered" evidence="23">
    <location>
        <begin position="356"/>
        <end position="390"/>
    </location>
</feature>
<dbReference type="InterPro" id="IPR003378">
    <property type="entry name" value="Fringe-like_glycosylTrfase"/>
</dbReference>
<evidence type="ECO:0000256" key="6">
    <source>
        <dbReference type="ARBA" id="ARBA00012557"/>
    </source>
</evidence>
<evidence type="ECO:0000313" key="27">
    <source>
        <dbReference type="Proteomes" id="UP000009192"/>
    </source>
</evidence>
<evidence type="ECO:0000256" key="19">
    <source>
        <dbReference type="ARBA" id="ARBA00041226"/>
    </source>
</evidence>
<dbReference type="PANTHER" id="PTHR23033:SF14">
    <property type="entry name" value="GLYCOPROTEIN-N-ACETYLGALACTOSAMINE 3-BETA-GALACTOSYLTRANSFERASE 1-RELATED"/>
    <property type="match status" value="1"/>
</dbReference>
<keyword evidence="12" id="KW-0735">Signal-anchor</keyword>
<evidence type="ECO:0000256" key="14">
    <source>
        <dbReference type="ARBA" id="ARBA00023136"/>
    </source>
</evidence>
<evidence type="ECO:0000256" key="15">
    <source>
        <dbReference type="ARBA" id="ARBA00023157"/>
    </source>
</evidence>
<dbReference type="Pfam" id="PF02434">
    <property type="entry name" value="Fringe"/>
    <property type="match status" value="1"/>
</dbReference>
<keyword evidence="8 26" id="KW-0808">Transferase</keyword>
<dbReference type="HOGENOM" id="CLU_035857_0_0_1"/>
<feature type="domain" description="Fringe-like glycosyltransferase" evidence="25">
    <location>
        <begin position="95"/>
        <end position="259"/>
    </location>
</feature>
<sequence length="390" mass="45159">MYLKREFIVRHPIIVFTAGIAVGICLIKIFSTPAAIDSFDSYVTQQSSFGADISNHYKIINESVLDRHVASHDHLYENTSLADQLKREVRLLCWVMTNPNNHKKKARHVKRTWGKRCNILLFMSSAADDELPTVKLDVEEGRPNLWRKVKEAFKYVYKHHYNDADWFYKADDDTYAVVENLRYMLYPYSPETPVHFGCKFKPFVKQGYMSGGAGYVLSKEALRRFVVEGIPDPKMCLPGTVINEDIEIGKCMENLNVTAGDSRDVNGRGRMFPFVPEQILIPYKDPNFWYWKYLYYKTDDGLDCCSDNAISFHYVPPNFMYVLDYLIYHLHPFGVIRAQRLPAKLKVGEFLPAPREEVANSNEDSMDDDDRINKTTINETQTEPDAREVE</sequence>
<dbReference type="KEGG" id="dmo:Dmoj_GI17446"/>
<dbReference type="PhylomeDB" id="B4KFA2"/>
<dbReference type="Gene3D" id="3.90.550.50">
    <property type="match status" value="1"/>
</dbReference>
<evidence type="ECO:0000256" key="20">
    <source>
        <dbReference type="ARBA" id="ARBA00042009"/>
    </source>
</evidence>
<dbReference type="InParanoid" id="B4KFA2"/>
<dbReference type="FunCoup" id="B4KFA2">
    <property type="interactions" value="107"/>
</dbReference>
<dbReference type="OMA" id="WYWNYLF"/>
<dbReference type="EC" id="2.4.1.122" evidence="6"/>
<comment type="similarity">
    <text evidence="4">Belongs to the glycosyltransferase 31 family. Beta3-Gal-T subfamily.</text>
</comment>
<dbReference type="GO" id="GO:0016020">
    <property type="term" value="C:membrane"/>
    <property type="evidence" value="ECO:0007669"/>
    <property type="project" value="UniProtKB-SubCell"/>
</dbReference>
<keyword evidence="9 24" id="KW-0812">Transmembrane</keyword>
<dbReference type="OrthoDB" id="414175at2759"/>
<accession>B4KFA2</accession>
<dbReference type="PANTHER" id="PTHR23033">
    <property type="entry name" value="BETA1,3-GALACTOSYLTRANSFERASE"/>
    <property type="match status" value="1"/>
</dbReference>
<dbReference type="AlphaFoldDB" id="B4KFA2"/>
<dbReference type="UniPathway" id="UPA00378"/>
<dbReference type="FunFam" id="3.90.550.50:FF:000017">
    <property type="entry name" value="Glycoprotein-N-acetylgalactosamine 3-beta-galactosyltransferase 1"/>
    <property type="match status" value="1"/>
</dbReference>
<comment type="function">
    <text evidence="22">Glycosyltransferase that generates the core 1 O-glycan Gal-beta1-3GalNAc-alpha1-Ser/Thr (T antigen), which is a precursor for many extended O-glycans in glycoproteins.</text>
</comment>
<evidence type="ECO:0000313" key="26">
    <source>
        <dbReference type="EMBL" id="EDW12002.1"/>
    </source>
</evidence>
<evidence type="ECO:0000256" key="10">
    <source>
        <dbReference type="ARBA" id="ARBA00022723"/>
    </source>
</evidence>
<protein>
    <recommendedName>
        <fullName evidence="18">Glycoprotein-N-acetylgalactosamine 3-beta-galactosyltransferase 1</fullName>
        <ecNumber evidence="6">2.4.1.122</ecNumber>
    </recommendedName>
    <alternativeName>
        <fullName evidence="20">Core 1 O-glycan T-synthase</fullName>
    </alternativeName>
    <alternativeName>
        <fullName evidence="21">Core 1 UDP-galactose:N-acetylgalactosamine-alpha-R beta 1,3-galactosyltransferase 1</fullName>
    </alternativeName>
    <alternativeName>
        <fullName evidence="19">Core 1 beta1,3-galactosyltransferase 1</fullName>
    </alternativeName>
</protein>
<dbReference type="eggNOG" id="KOG2246">
    <property type="taxonomic scope" value="Eukaryota"/>
</dbReference>
<evidence type="ECO:0000259" key="25">
    <source>
        <dbReference type="Pfam" id="PF02434"/>
    </source>
</evidence>
<evidence type="ECO:0000256" key="8">
    <source>
        <dbReference type="ARBA" id="ARBA00022679"/>
    </source>
</evidence>
<evidence type="ECO:0000256" key="9">
    <source>
        <dbReference type="ARBA" id="ARBA00022692"/>
    </source>
</evidence>
<evidence type="ECO:0000256" key="1">
    <source>
        <dbReference type="ARBA" id="ARBA00001936"/>
    </source>
</evidence>
<dbReference type="EMBL" id="CH933807">
    <property type="protein sequence ID" value="EDW12002.1"/>
    <property type="molecule type" value="Genomic_DNA"/>
</dbReference>
<dbReference type="InterPro" id="IPR026050">
    <property type="entry name" value="C1GALT1/C1GALT1_chp1"/>
</dbReference>